<feature type="compositionally biased region" description="Polar residues" evidence="1">
    <location>
        <begin position="420"/>
        <end position="433"/>
    </location>
</feature>
<dbReference type="EMBL" id="KV722409">
    <property type="protein sequence ID" value="OCH90204.1"/>
    <property type="molecule type" value="Genomic_DNA"/>
</dbReference>
<protein>
    <recommendedName>
        <fullName evidence="3">DUF6534 domain-containing protein</fullName>
    </recommendedName>
</protein>
<dbReference type="PANTHER" id="PTHR40465">
    <property type="entry name" value="CHROMOSOME 1, WHOLE GENOME SHOTGUN SEQUENCE"/>
    <property type="match status" value="1"/>
</dbReference>
<accession>A0A8E2DLT2</accession>
<dbReference type="InterPro" id="IPR045339">
    <property type="entry name" value="DUF6534"/>
</dbReference>
<organism evidence="4 5">
    <name type="scientific">Obba rivulosa</name>
    <dbReference type="NCBI Taxonomy" id="1052685"/>
    <lineage>
        <taxon>Eukaryota</taxon>
        <taxon>Fungi</taxon>
        <taxon>Dikarya</taxon>
        <taxon>Basidiomycota</taxon>
        <taxon>Agaricomycotina</taxon>
        <taxon>Agaricomycetes</taxon>
        <taxon>Polyporales</taxon>
        <taxon>Gelatoporiaceae</taxon>
        <taxon>Obba</taxon>
    </lineage>
</organism>
<dbReference type="AlphaFoldDB" id="A0A8E2DLT2"/>
<feature type="transmembrane region" description="Helical" evidence="2">
    <location>
        <begin position="315"/>
        <end position="336"/>
    </location>
</feature>
<feature type="transmembrane region" description="Helical" evidence="2">
    <location>
        <begin position="172"/>
        <end position="195"/>
    </location>
</feature>
<evidence type="ECO:0000256" key="1">
    <source>
        <dbReference type="SAM" id="MobiDB-lite"/>
    </source>
</evidence>
<dbReference type="PANTHER" id="PTHR40465:SF1">
    <property type="entry name" value="DUF6534 DOMAIN-CONTAINING PROTEIN"/>
    <property type="match status" value="1"/>
</dbReference>
<evidence type="ECO:0000259" key="3">
    <source>
        <dbReference type="Pfam" id="PF20152"/>
    </source>
</evidence>
<keyword evidence="2" id="KW-0472">Membrane</keyword>
<evidence type="ECO:0000313" key="5">
    <source>
        <dbReference type="Proteomes" id="UP000250043"/>
    </source>
</evidence>
<keyword evidence="2" id="KW-0812">Transmembrane</keyword>
<dbReference type="Pfam" id="PF20152">
    <property type="entry name" value="DUF6534"/>
    <property type="match status" value="1"/>
</dbReference>
<keyword evidence="5" id="KW-1185">Reference proteome</keyword>
<dbReference type="Proteomes" id="UP000250043">
    <property type="component" value="Unassembled WGS sequence"/>
</dbReference>
<evidence type="ECO:0000256" key="2">
    <source>
        <dbReference type="SAM" id="Phobius"/>
    </source>
</evidence>
<feature type="transmembrane region" description="Helical" evidence="2">
    <location>
        <begin position="207"/>
        <end position="232"/>
    </location>
</feature>
<feature type="transmembrane region" description="Helical" evidence="2">
    <location>
        <begin position="105"/>
        <end position="127"/>
    </location>
</feature>
<evidence type="ECO:0000313" key="4">
    <source>
        <dbReference type="EMBL" id="OCH90204.1"/>
    </source>
</evidence>
<gene>
    <name evidence="4" type="ORF">OBBRIDRAFT_619041</name>
</gene>
<feature type="domain" description="DUF6534" evidence="3">
    <location>
        <begin position="254"/>
        <end position="340"/>
    </location>
</feature>
<feature type="transmembrane region" description="Helical" evidence="2">
    <location>
        <begin position="244"/>
        <end position="267"/>
    </location>
</feature>
<feature type="transmembrane region" description="Helical" evidence="2">
    <location>
        <begin position="139"/>
        <end position="160"/>
    </location>
</feature>
<feature type="region of interest" description="Disordered" evidence="1">
    <location>
        <begin position="413"/>
        <end position="462"/>
    </location>
</feature>
<reference evidence="4 5" key="1">
    <citation type="submission" date="2016-07" db="EMBL/GenBank/DDBJ databases">
        <title>Draft genome of the white-rot fungus Obba rivulosa 3A-2.</title>
        <authorList>
            <consortium name="DOE Joint Genome Institute"/>
            <person name="Miettinen O."/>
            <person name="Riley R."/>
            <person name="Acob R."/>
            <person name="Barry K."/>
            <person name="Cullen D."/>
            <person name="De Vries R."/>
            <person name="Hainaut M."/>
            <person name="Hatakka A."/>
            <person name="Henrissat B."/>
            <person name="Hilden K."/>
            <person name="Kuo R."/>
            <person name="Labutti K."/>
            <person name="Lipzen A."/>
            <person name="Makela M.R."/>
            <person name="Sandor L."/>
            <person name="Spatafora J.W."/>
            <person name="Grigoriev I.V."/>
            <person name="Hibbett D.S."/>
        </authorList>
    </citation>
    <scope>NUCLEOTIDE SEQUENCE [LARGE SCALE GENOMIC DNA]</scope>
    <source>
        <strain evidence="4 5">3A-2</strain>
    </source>
</reference>
<feature type="transmembrane region" description="Helical" evidence="2">
    <location>
        <begin position="288"/>
        <end position="309"/>
    </location>
</feature>
<keyword evidence="2" id="KW-1133">Transmembrane helix</keyword>
<dbReference type="OrthoDB" id="3270417at2759"/>
<sequence>MCSKPAIMSIPPLASNTAAQRPRRSSGCAKILTFPIKRGQASSGGVQRGTDVFFQQQSLERITRINTANHPPPPPCPGGKLLWVAMAMAAPLMQTFKVGDSLGAAYAGNIAGAIFYGVTNVQTYTYFKRCPEDGIYTKLLIAFLWLLNTLHLMFICNAIWTYAITNFSNPLAILHPTWSVMVTALSDVIVRGIFCRRVWTLSDHNRLLTGSIFLVSLFCCAMTTVFTVRGMVLGSYSDWPRISWVLYLTLISGMVADILLAAVQAVLLKRQRDGMIKTDSTIRVLMLYTINTGAITSICSICCLIIYAATPPGNFLYFGFYSVLPTLLLNALLGTLNARKGLRKGLLGDGRQNQEGTFAMAVTETVYDDSSPKISPNGLSALSPGGRYRQVFVSTEQDERRMELARWPTKVTDAKGVTPAPQSLAPNRYSQTGYPVVPTAERPHRPLPTPIEKDAGPVRLSQ</sequence>
<name>A0A8E2DLT2_9APHY</name>
<proteinExistence type="predicted"/>